<dbReference type="InterPro" id="IPR004316">
    <property type="entry name" value="SWEET_rpt"/>
</dbReference>
<sequence length="154" mass="18370">MIISVEYFGVHLRELYRLRVVVVLYNLIYKYIYNQFTINFIFIYTHLYIFVPWMNKNSEELRIIPYTATSLSVVGRFIFMFLLYKNKSTNSLSLLFCILSIFSSGMWIYYSVQSNDTPMIVRSSVEISLLTLSAIYIIRNKVRQYYTDLRILPS</sequence>
<keyword evidence="1" id="KW-0472">Membrane</keyword>
<dbReference type="Pfam" id="PF03083">
    <property type="entry name" value="MtN3_slv"/>
    <property type="match status" value="1"/>
</dbReference>
<dbReference type="GO" id="GO:0016020">
    <property type="term" value="C:membrane"/>
    <property type="evidence" value="ECO:0007669"/>
    <property type="project" value="InterPro"/>
</dbReference>
<feature type="transmembrane region" description="Helical" evidence="1">
    <location>
        <begin position="63"/>
        <end position="84"/>
    </location>
</feature>
<feature type="transmembrane region" description="Helical" evidence="1">
    <location>
        <begin position="31"/>
        <end position="51"/>
    </location>
</feature>
<name>A0A6C0EV07_9ZZZZ</name>
<feature type="transmembrane region" description="Helical" evidence="1">
    <location>
        <begin position="118"/>
        <end position="138"/>
    </location>
</feature>
<organism evidence="2">
    <name type="scientific">viral metagenome</name>
    <dbReference type="NCBI Taxonomy" id="1070528"/>
    <lineage>
        <taxon>unclassified sequences</taxon>
        <taxon>metagenomes</taxon>
        <taxon>organismal metagenomes</taxon>
    </lineage>
</organism>
<reference evidence="2" key="1">
    <citation type="journal article" date="2020" name="Nature">
        <title>Giant virus diversity and host interactions through global metagenomics.</title>
        <authorList>
            <person name="Schulz F."/>
            <person name="Roux S."/>
            <person name="Paez-Espino D."/>
            <person name="Jungbluth S."/>
            <person name="Walsh D.A."/>
            <person name="Denef V.J."/>
            <person name="McMahon K.D."/>
            <person name="Konstantinidis K.T."/>
            <person name="Eloe-Fadrosh E.A."/>
            <person name="Kyrpides N.C."/>
            <person name="Woyke T."/>
        </authorList>
    </citation>
    <scope>NUCLEOTIDE SEQUENCE</scope>
    <source>
        <strain evidence="2">GVMAG-M-3300009161-34</strain>
    </source>
</reference>
<proteinExistence type="predicted"/>
<keyword evidence="1" id="KW-0812">Transmembrane</keyword>
<dbReference type="Gene3D" id="1.20.1280.290">
    <property type="match status" value="1"/>
</dbReference>
<dbReference type="EMBL" id="MN738956">
    <property type="protein sequence ID" value="QHT33006.1"/>
    <property type="molecule type" value="Genomic_DNA"/>
</dbReference>
<feature type="transmembrane region" description="Helical" evidence="1">
    <location>
        <begin position="91"/>
        <end position="112"/>
    </location>
</feature>
<dbReference type="AlphaFoldDB" id="A0A6C0EV07"/>
<evidence type="ECO:0000313" key="2">
    <source>
        <dbReference type="EMBL" id="QHT33006.1"/>
    </source>
</evidence>
<accession>A0A6C0EV07</accession>
<evidence type="ECO:0000256" key="1">
    <source>
        <dbReference type="SAM" id="Phobius"/>
    </source>
</evidence>
<keyword evidence="1" id="KW-1133">Transmembrane helix</keyword>
<protein>
    <submittedName>
        <fullName evidence="2">Uncharacterized protein</fullName>
    </submittedName>
</protein>